<dbReference type="AlphaFoldDB" id="A0A9Q1QG83"/>
<evidence type="ECO:0000256" key="1">
    <source>
        <dbReference type="RuleBase" id="RU003860"/>
    </source>
</evidence>
<dbReference type="EMBL" id="JAKOGI010000222">
    <property type="protein sequence ID" value="KAJ8439350.1"/>
    <property type="molecule type" value="Genomic_DNA"/>
</dbReference>
<evidence type="ECO:0008006" key="4">
    <source>
        <dbReference type="Google" id="ProtNLM"/>
    </source>
</evidence>
<accession>A0A9Q1QG83</accession>
<proteinExistence type="inferred from homology"/>
<protein>
    <recommendedName>
        <fullName evidence="4">BolA-like protein</fullName>
    </recommendedName>
</protein>
<organism evidence="2 3">
    <name type="scientific">Carnegiea gigantea</name>
    <dbReference type="NCBI Taxonomy" id="171969"/>
    <lineage>
        <taxon>Eukaryota</taxon>
        <taxon>Viridiplantae</taxon>
        <taxon>Streptophyta</taxon>
        <taxon>Embryophyta</taxon>
        <taxon>Tracheophyta</taxon>
        <taxon>Spermatophyta</taxon>
        <taxon>Magnoliopsida</taxon>
        <taxon>eudicotyledons</taxon>
        <taxon>Gunneridae</taxon>
        <taxon>Pentapetalae</taxon>
        <taxon>Caryophyllales</taxon>
        <taxon>Cactineae</taxon>
        <taxon>Cactaceae</taxon>
        <taxon>Cactoideae</taxon>
        <taxon>Echinocereeae</taxon>
        <taxon>Carnegiea</taxon>
    </lineage>
</organism>
<dbReference type="Gene3D" id="3.10.20.90">
    <property type="entry name" value="Phosphatidylinositol 3-kinase Catalytic Subunit, Chain A, domain 1"/>
    <property type="match status" value="1"/>
</dbReference>
<name>A0A9Q1QG83_9CARY</name>
<dbReference type="PANTHER" id="PTHR46230:SF4">
    <property type="entry name" value="PROTEIN BOLA4, CHLOROPLASTIC_MITOCHONDRIAL"/>
    <property type="match status" value="1"/>
</dbReference>
<evidence type="ECO:0000313" key="3">
    <source>
        <dbReference type="Proteomes" id="UP001153076"/>
    </source>
</evidence>
<evidence type="ECO:0000313" key="2">
    <source>
        <dbReference type="EMBL" id="KAJ8439350.1"/>
    </source>
</evidence>
<sequence>MAATASMRLLFRPVRRHAQLLGQVKMAFSWGSHPRNVFSCSNTQWVQREGGFRSFRCFSSAGDATPTHHHDNEEAASVEPSLMKSMANKIKDELSAETVIVKDLSGDGRHVSIYAVSSAFNGQSAVNRQRMVYKAIWEELQTTVHAVDHMITRTPAEAGLDN</sequence>
<comment type="similarity">
    <text evidence="1">Belongs to the BolA/IbaG family.</text>
</comment>
<gene>
    <name evidence="2" type="ORF">Cgig2_022487</name>
</gene>
<dbReference type="PANTHER" id="PTHR46230">
    <property type="match status" value="1"/>
</dbReference>
<dbReference type="InterPro" id="IPR036065">
    <property type="entry name" value="BolA-like_sf"/>
</dbReference>
<comment type="caution">
    <text evidence="2">The sequence shown here is derived from an EMBL/GenBank/DDBJ whole genome shotgun (WGS) entry which is preliminary data.</text>
</comment>
<dbReference type="InterPro" id="IPR002634">
    <property type="entry name" value="BolA"/>
</dbReference>
<dbReference type="GO" id="GO:0016226">
    <property type="term" value="P:iron-sulfur cluster assembly"/>
    <property type="evidence" value="ECO:0007669"/>
    <property type="project" value="TreeGrafter"/>
</dbReference>
<dbReference type="OrthoDB" id="4983at2759"/>
<dbReference type="Proteomes" id="UP001153076">
    <property type="component" value="Unassembled WGS sequence"/>
</dbReference>
<dbReference type="SUPFAM" id="SSF82657">
    <property type="entry name" value="BolA-like"/>
    <property type="match status" value="1"/>
</dbReference>
<dbReference type="Pfam" id="PF01722">
    <property type="entry name" value="BolA"/>
    <property type="match status" value="1"/>
</dbReference>
<reference evidence="2" key="1">
    <citation type="submission" date="2022-04" db="EMBL/GenBank/DDBJ databases">
        <title>Carnegiea gigantea Genome sequencing and assembly v2.</title>
        <authorList>
            <person name="Copetti D."/>
            <person name="Sanderson M.J."/>
            <person name="Burquez A."/>
            <person name="Wojciechowski M.F."/>
        </authorList>
    </citation>
    <scope>NUCLEOTIDE SEQUENCE</scope>
    <source>
        <strain evidence="2">SGP5-SGP5p</strain>
        <tissue evidence="2">Aerial part</tissue>
    </source>
</reference>
<keyword evidence="3" id="KW-1185">Reference proteome</keyword>
<dbReference type="GO" id="GO:0009507">
    <property type="term" value="C:chloroplast"/>
    <property type="evidence" value="ECO:0007669"/>
    <property type="project" value="TreeGrafter"/>
</dbReference>